<accession>E1Y9V6</accession>
<protein>
    <submittedName>
        <fullName evidence="3">Uncharacterized protein</fullName>
    </submittedName>
</protein>
<dbReference type="InterPro" id="IPR034139">
    <property type="entry name" value="TOPRIM_OLD"/>
</dbReference>
<feature type="domain" description="Endonuclease GajA/Old nuclease/RecF-like AAA" evidence="1">
    <location>
        <begin position="1"/>
        <end position="92"/>
    </location>
</feature>
<dbReference type="Gene3D" id="3.40.50.300">
    <property type="entry name" value="P-loop containing nucleotide triphosphate hydrolases"/>
    <property type="match status" value="1"/>
</dbReference>
<dbReference type="AlphaFoldDB" id="E1Y9V6"/>
<dbReference type="InterPro" id="IPR041685">
    <property type="entry name" value="AAA_GajA/Old/RecF-like"/>
</dbReference>
<dbReference type="Pfam" id="PF13175">
    <property type="entry name" value="AAA_15"/>
    <property type="match status" value="2"/>
</dbReference>
<feature type="domain" description="OLD protein-like TOPRIM" evidence="2">
    <location>
        <begin position="384"/>
        <end position="472"/>
    </location>
</feature>
<dbReference type="Pfam" id="PF20469">
    <property type="entry name" value="OLD-like_TOPRIM"/>
    <property type="match status" value="1"/>
</dbReference>
<evidence type="ECO:0000259" key="1">
    <source>
        <dbReference type="Pfam" id="PF13175"/>
    </source>
</evidence>
<dbReference type="EMBL" id="FR695866">
    <property type="protein sequence ID" value="CBX27350.1"/>
    <property type="molecule type" value="Genomic_DNA"/>
</dbReference>
<sequence length="622" mass="69765">MFLETLEIAGYKNFHKEFTVHFSKGLNVLVGENGVGKTAIIDAIRLILLEDEFGRRGVSESDFHCPFQESATPVDTFRIQIQFGDLNREEMVVFLPWSNLNGSAKLTLDVENKQNNQGHFRPLRWGGASRASAFEWELFDTINCIYLPPLRDAEAKLREGRGSRLARLLRSLNKDDESQKNVENRVKKFNKDLAIEKTGPISKANEIIRKRQKEALGTVFGQDISIRFSETNFNRIVESLRVLFFPKINSTSNQDLFRNLEENSLGYNNLIYLATVLAELTNESKDAEYLKMLLIEEPEAHLHPQLQLRLLRYLENTATDSSVQVIVTTHSPVLASAVSLKPIIHLSSPTNIGPCAVPISNCGLSDKSEAFLSRWLDVTKSTLLFAKGIILVEGISEAMLFPELAQLVLHRHNSKFANNSPNRLPRTLEDCGVSVINMNGIYFQHFMQLFCNLDSANGTNLPVRCAGITDQDPPKDCKPTPSKKGFGINSALKLIGKADKSTWVRLYTNDLKTFEYDLAFSGNNIQVMAKVLSENWPTDKAVKNEIEALKNENWEKAEEHEKADAAFLLLSRIEDSGNMGKGQFAQLLAEELRSGTELAIPKYIFKAVIWACGGDPDNEVGP</sequence>
<gene>
    <name evidence="3" type="ORF">N47_H21720</name>
</gene>
<feature type="domain" description="Endonuclease GajA/Old nuclease/RecF-like AAA" evidence="1">
    <location>
        <begin position="173"/>
        <end position="334"/>
    </location>
</feature>
<dbReference type="SUPFAM" id="SSF52540">
    <property type="entry name" value="P-loop containing nucleoside triphosphate hydrolases"/>
    <property type="match status" value="1"/>
</dbReference>
<dbReference type="PANTHER" id="PTHR43581">
    <property type="entry name" value="ATP/GTP PHOSPHATASE"/>
    <property type="match status" value="1"/>
</dbReference>
<dbReference type="InterPro" id="IPR027417">
    <property type="entry name" value="P-loop_NTPase"/>
</dbReference>
<proteinExistence type="predicted"/>
<evidence type="ECO:0000313" key="3">
    <source>
        <dbReference type="EMBL" id="CBX27350.1"/>
    </source>
</evidence>
<evidence type="ECO:0000259" key="2">
    <source>
        <dbReference type="Pfam" id="PF20469"/>
    </source>
</evidence>
<name>E1Y9V6_9BACT</name>
<dbReference type="PANTHER" id="PTHR43581:SF4">
    <property type="entry name" value="ATP_GTP PHOSPHATASE"/>
    <property type="match status" value="1"/>
</dbReference>
<dbReference type="CDD" id="cd01026">
    <property type="entry name" value="TOPRIM_OLD"/>
    <property type="match status" value="1"/>
</dbReference>
<organism evidence="3">
    <name type="scientific">uncultured Desulfobacterium sp</name>
    <dbReference type="NCBI Taxonomy" id="201089"/>
    <lineage>
        <taxon>Bacteria</taxon>
        <taxon>Pseudomonadati</taxon>
        <taxon>Thermodesulfobacteriota</taxon>
        <taxon>Desulfobacteria</taxon>
        <taxon>Desulfobacterales</taxon>
        <taxon>Desulfobacteriaceae</taxon>
        <taxon>Desulfobacterium</taxon>
        <taxon>environmental samples</taxon>
    </lineage>
</organism>
<reference evidence="3" key="1">
    <citation type="journal article" date="2011" name="Environ. Microbiol.">
        <title>Genomic insights into the metabolic potential of the polycyclic aromatic hydrocarbon degrading sulfate-reducing Deltaproteobacterium N47.</title>
        <authorList>
            <person name="Bergmann F."/>
            <person name="Selesi D."/>
            <person name="Weinmaier T."/>
            <person name="Tischler P."/>
            <person name="Rattei T."/>
            <person name="Meckenstock R.U."/>
        </authorList>
    </citation>
    <scope>NUCLEOTIDE SEQUENCE</scope>
</reference>
<dbReference type="InterPro" id="IPR051396">
    <property type="entry name" value="Bact_Antivir_Def_Nuclease"/>
</dbReference>